<dbReference type="GO" id="GO:0005634">
    <property type="term" value="C:nucleus"/>
    <property type="evidence" value="ECO:0007669"/>
    <property type="project" value="UniProtKB-UniRule"/>
</dbReference>
<feature type="compositionally biased region" description="Low complexity" evidence="4">
    <location>
        <begin position="217"/>
        <end position="230"/>
    </location>
</feature>
<gene>
    <name evidence="6" type="ORF">BXZ70DRAFT_1064913</name>
</gene>
<evidence type="ECO:0000259" key="5">
    <source>
        <dbReference type="PROSITE" id="PS50118"/>
    </source>
</evidence>
<dbReference type="Proteomes" id="UP000813824">
    <property type="component" value="Unassembled WGS sequence"/>
</dbReference>
<dbReference type="GO" id="GO:0030154">
    <property type="term" value="P:cell differentiation"/>
    <property type="evidence" value="ECO:0007669"/>
    <property type="project" value="TreeGrafter"/>
</dbReference>
<reference evidence="6" key="1">
    <citation type="journal article" date="2021" name="New Phytol.">
        <title>Evolutionary innovations through gain and loss of genes in the ectomycorrhizal Boletales.</title>
        <authorList>
            <person name="Wu G."/>
            <person name="Miyauchi S."/>
            <person name="Morin E."/>
            <person name="Kuo A."/>
            <person name="Drula E."/>
            <person name="Varga T."/>
            <person name="Kohler A."/>
            <person name="Feng B."/>
            <person name="Cao Y."/>
            <person name="Lipzen A."/>
            <person name="Daum C."/>
            <person name="Hundley H."/>
            <person name="Pangilinan J."/>
            <person name="Johnson J."/>
            <person name="Barry K."/>
            <person name="LaButti K."/>
            <person name="Ng V."/>
            <person name="Ahrendt S."/>
            <person name="Min B."/>
            <person name="Choi I.G."/>
            <person name="Park H."/>
            <person name="Plett J.M."/>
            <person name="Magnuson J."/>
            <person name="Spatafora J.W."/>
            <person name="Nagy L.G."/>
            <person name="Henrissat B."/>
            <person name="Grigoriev I.V."/>
            <person name="Yang Z.L."/>
            <person name="Xu J."/>
            <person name="Martin F.M."/>
        </authorList>
    </citation>
    <scope>NUCLEOTIDE SEQUENCE</scope>
    <source>
        <strain evidence="6">KKN 215</strain>
    </source>
</reference>
<proteinExistence type="predicted"/>
<dbReference type="InterPro" id="IPR036910">
    <property type="entry name" value="HMG_box_dom_sf"/>
</dbReference>
<dbReference type="PANTHER" id="PTHR10270:SF161">
    <property type="entry name" value="SEX-DETERMINING REGION Y PROTEIN"/>
    <property type="match status" value="1"/>
</dbReference>
<comment type="caution">
    <text evidence="6">The sequence shown here is derived from an EMBL/GenBank/DDBJ whole genome shotgun (WGS) entry which is preliminary data.</text>
</comment>
<keyword evidence="2" id="KW-0804">Transcription</keyword>
<dbReference type="InterPro" id="IPR050140">
    <property type="entry name" value="SRY-related_HMG-box_TF-like"/>
</dbReference>
<dbReference type="EMBL" id="JAEVFJ010000016">
    <property type="protein sequence ID" value="KAH8100288.1"/>
    <property type="molecule type" value="Genomic_DNA"/>
</dbReference>
<organism evidence="6 7">
    <name type="scientific">Cristinia sonorae</name>
    <dbReference type="NCBI Taxonomy" id="1940300"/>
    <lineage>
        <taxon>Eukaryota</taxon>
        <taxon>Fungi</taxon>
        <taxon>Dikarya</taxon>
        <taxon>Basidiomycota</taxon>
        <taxon>Agaricomycotina</taxon>
        <taxon>Agaricomycetes</taxon>
        <taxon>Agaricomycetidae</taxon>
        <taxon>Agaricales</taxon>
        <taxon>Pleurotineae</taxon>
        <taxon>Stephanosporaceae</taxon>
        <taxon>Cristinia</taxon>
    </lineage>
</organism>
<dbReference type="PANTHER" id="PTHR10270">
    <property type="entry name" value="SOX TRANSCRIPTION FACTOR"/>
    <property type="match status" value="1"/>
</dbReference>
<evidence type="ECO:0000256" key="2">
    <source>
        <dbReference type="ARBA" id="ARBA00023163"/>
    </source>
</evidence>
<name>A0A8K0XPN0_9AGAR</name>
<feature type="region of interest" description="Disordered" evidence="4">
    <location>
        <begin position="447"/>
        <end position="478"/>
    </location>
</feature>
<dbReference type="CDD" id="cd01389">
    <property type="entry name" value="HMG-box_ROX1-like"/>
    <property type="match status" value="1"/>
</dbReference>
<feature type="region of interest" description="Disordered" evidence="4">
    <location>
        <begin position="126"/>
        <end position="153"/>
    </location>
</feature>
<dbReference type="SMART" id="SM00398">
    <property type="entry name" value="HMG"/>
    <property type="match status" value="1"/>
</dbReference>
<dbReference type="Pfam" id="PF00505">
    <property type="entry name" value="HMG_box"/>
    <property type="match status" value="1"/>
</dbReference>
<evidence type="ECO:0000313" key="7">
    <source>
        <dbReference type="Proteomes" id="UP000813824"/>
    </source>
</evidence>
<evidence type="ECO:0000256" key="4">
    <source>
        <dbReference type="SAM" id="MobiDB-lite"/>
    </source>
</evidence>
<sequence length="595" mass="64987">MSSSSTSGSVRGWTPSAHDEHAVASPYSQFYATSSAPSSQLPTPPLVPAPSSSSSSNSRPSTHRHSLSLTLPAHPPPTRHYRPSSHPSPTERRAQRKRDDDPNWVPRPPNSFMIFRREFSREHARLNADGEPIPEKHLSKRAGEAWARLSDKEQRVYKVLADKAREDHAIMFPDYKYKPRRRKGSSARRSSAGGLSRREQVESFMEKVGAMADSDSESSAPTSSQDSQESFRSTSPDSFALDPRSTTPMRSLRRRRSYSLPLRAPPSKSTYFLQPTACASTSGIDKRSRSAATRPPSLSLSSGYFGMPLTPFNDPSIDESVFQFSMFDSNSTAPSSPNTSLFDFSFDESFVSTSSVPSPNSCSSIIPGFTVPDIDLGMEPMQLDSISPLEAIPIPPSMTLAQPSSGDVNPNIHRRQRSNTTSALPVSPLSVVTSSLANWDGRALGPSASTGSLPTFTHSASSPDLTTQYPSMAHYSSNPYTMDRQRRNLLPAVSESLLVPGVEMDLDKTPKVFEFPSDVQSGYTLPSSESLPSYDYAEYPVAPADIQAAQDLQSYATALEALRITPSPYGVDTQQSIADHMYNSYIVSNPTPPPM</sequence>
<feature type="DNA-binding region" description="HMG box" evidence="3">
    <location>
        <begin position="105"/>
        <end position="176"/>
    </location>
</feature>
<dbReference type="PROSITE" id="PS50118">
    <property type="entry name" value="HMG_BOX_2"/>
    <property type="match status" value="1"/>
</dbReference>
<dbReference type="Gene3D" id="1.10.30.10">
    <property type="entry name" value="High mobility group box domain"/>
    <property type="match status" value="1"/>
</dbReference>
<feature type="compositionally biased region" description="Low complexity" evidence="4">
    <location>
        <begin position="49"/>
        <end position="60"/>
    </location>
</feature>
<evidence type="ECO:0000256" key="1">
    <source>
        <dbReference type="ARBA" id="ARBA00023125"/>
    </source>
</evidence>
<keyword evidence="1 3" id="KW-0238">DNA-binding</keyword>
<dbReference type="SUPFAM" id="SSF47095">
    <property type="entry name" value="HMG-box"/>
    <property type="match status" value="1"/>
</dbReference>
<feature type="domain" description="HMG box" evidence="5">
    <location>
        <begin position="105"/>
        <end position="176"/>
    </location>
</feature>
<feature type="region of interest" description="Disordered" evidence="4">
    <location>
        <begin position="31"/>
        <end position="112"/>
    </location>
</feature>
<keyword evidence="7" id="KW-1185">Reference proteome</keyword>
<protein>
    <recommendedName>
        <fullName evidence="5">HMG box domain-containing protein</fullName>
    </recommendedName>
</protein>
<keyword evidence="3" id="KW-0539">Nucleus</keyword>
<accession>A0A8K0XPN0</accession>
<evidence type="ECO:0000313" key="6">
    <source>
        <dbReference type="EMBL" id="KAH8100288.1"/>
    </source>
</evidence>
<feature type="compositionally biased region" description="Basic and acidic residues" evidence="4">
    <location>
        <begin position="196"/>
        <end position="205"/>
    </location>
</feature>
<feature type="region of interest" description="Disordered" evidence="4">
    <location>
        <begin position="177"/>
        <end position="266"/>
    </location>
</feature>
<dbReference type="GO" id="GO:0001228">
    <property type="term" value="F:DNA-binding transcription activator activity, RNA polymerase II-specific"/>
    <property type="evidence" value="ECO:0007669"/>
    <property type="project" value="TreeGrafter"/>
</dbReference>
<evidence type="ECO:0000256" key="3">
    <source>
        <dbReference type="PROSITE-ProRule" id="PRU00267"/>
    </source>
</evidence>
<dbReference type="OrthoDB" id="6247875at2759"/>
<dbReference type="GO" id="GO:0000978">
    <property type="term" value="F:RNA polymerase II cis-regulatory region sequence-specific DNA binding"/>
    <property type="evidence" value="ECO:0007669"/>
    <property type="project" value="TreeGrafter"/>
</dbReference>
<dbReference type="InterPro" id="IPR009071">
    <property type="entry name" value="HMG_box_dom"/>
</dbReference>
<feature type="compositionally biased region" description="Basic and acidic residues" evidence="4">
    <location>
        <begin position="89"/>
        <end position="101"/>
    </location>
</feature>
<dbReference type="AlphaFoldDB" id="A0A8K0XPN0"/>